<proteinExistence type="predicted"/>
<sequence>MRAAFFDGIPEFLLLCLKCSGSWFQPICNDFFVCLF</sequence>
<comment type="caution">
    <text evidence="1">The sequence shown here is derived from an EMBL/GenBank/DDBJ whole genome shotgun (WGS) entry which is preliminary data.</text>
</comment>
<name>J9G3D6_9ZZZZ</name>
<protein>
    <submittedName>
        <fullName evidence="1">Uncharacterized protein</fullName>
    </submittedName>
</protein>
<dbReference type="EMBL" id="AMCI01005339">
    <property type="protein sequence ID" value="EJW96332.1"/>
    <property type="molecule type" value="Genomic_DNA"/>
</dbReference>
<reference evidence="1" key="1">
    <citation type="journal article" date="2012" name="PLoS ONE">
        <title>Gene sets for utilization of primary and secondary nutrition supplies in the distal gut of endangered iberian lynx.</title>
        <authorList>
            <person name="Alcaide M."/>
            <person name="Messina E."/>
            <person name="Richter M."/>
            <person name="Bargiela R."/>
            <person name="Peplies J."/>
            <person name="Huws S.A."/>
            <person name="Newbold C.J."/>
            <person name="Golyshin P.N."/>
            <person name="Simon M.A."/>
            <person name="Lopez G."/>
            <person name="Yakimov M.M."/>
            <person name="Ferrer M."/>
        </authorList>
    </citation>
    <scope>NUCLEOTIDE SEQUENCE</scope>
</reference>
<organism evidence="1">
    <name type="scientific">gut metagenome</name>
    <dbReference type="NCBI Taxonomy" id="749906"/>
    <lineage>
        <taxon>unclassified sequences</taxon>
        <taxon>metagenomes</taxon>
        <taxon>organismal metagenomes</taxon>
    </lineage>
</organism>
<gene>
    <name evidence="1" type="ORF">EVA_15561</name>
</gene>
<evidence type="ECO:0000313" key="1">
    <source>
        <dbReference type="EMBL" id="EJW96332.1"/>
    </source>
</evidence>
<dbReference type="AlphaFoldDB" id="J9G3D6"/>
<accession>J9G3D6</accession>